<feature type="domain" description="AMP-dependent synthetase/ligase" evidence="4">
    <location>
        <begin position="9"/>
        <end position="381"/>
    </location>
</feature>
<evidence type="ECO:0000256" key="1">
    <source>
        <dbReference type="ARBA" id="ARBA00006432"/>
    </source>
</evidence>
<dbReference type="GO" id="GO:0008756">
    <property type="term" value="F:o-succinylbenzoate-CoA ligase activity"/>
    <property type="evidence" value="ECO:0007669"/>
    <property type="project" value="UniProtKB-EC"/>
</dbReference>
<dbReference type="Gene3D" id="3.40.50.12780">
    <property type="entry name" value="N-terminal domain of ligase-like"/>
    <property type="match status" value="1"/>
</dbReference>
<dbReference type="PROSITE" id="PS00455">
    <property type="entry name" value="AMP_BINDING"/>
    <property type="match status" value="1"/>
</dbReference>
<keyword evidence="3" id="KW-0812">Transmembrane</keyword>
<dbReference type="Proteomes" id="UP001077662">
    <property type="component" value="Unassembled WGS sequence"/>
</dbReference>
<accession>A0AAP3DKU8</accession>
<dbReference type="GO" id="GO:0006631">
    <property type="term" value="P:fatty acid metabolic process"/>
    <property type="evidence" value="ECO:0007669"/>
    <property type="project" value="TreeGrafter"/>
</dbReference>
<dbReference type="InterPro" id="IPR025110">
    <property type="entry name" value="AMP-bd_C"/>
</dbReference>
<evidence type="ECO:0000256" key="3">
    <source>
        <dbReference type="SAM" id="Phobius"/>
    </source>
</evidence>
<dbReference type="Pfam" id="PF00501">
    <property type="entry name" value="AMP-binding"/>
    <property type="match status" value="1"/>
</dbReference>
<dbReference type="EMBL" id="JAPTNE010000025">
    <property type="protein sequence ID" value="MCZ0808870.1"/>
    <property type="molecule type" value="Genomic_DNA"/>
</dbReference>
<evidence type="ECO:0000259" key="4">
    <source>
        <dbReference type="Pfam" id="PF00501"/>
    </source>
</evidence>
<dbReference type="AlphaFoldDB" id="A0AAP3DKU8"/>
<dbReference type="InterPro" id="IPR042099">
    <property type="entry name" value="ANL_N_sf"/>
</dbReference>
<keyword evidence="2 6" id="KW-0436">Ligase</keyword>
<comment type="caution">
    <text evidence="6">The sequence shown here is derived from an EMBL/GenBank/DDBJ whole genome shotgun (WGS) entry which is preliminary data.</text>
</comment>
<organism evidence="6 7">
    <name type="scientific">Brevibacillus laterosporus</name>
    <name type="common">Bacillus laterosporus</name>
    <dbReference type="NCBI Taxonomy" id="1465"/>
    <lineage>
        <taxon>Bacteria</taxon>
        <taxon>Bacillati</taxon>
        <taxon>Bacillota</taxon>
        <taxon>Bacilli</taxon>
        <taxon>Bacillales</taxon>
        <taxon>Paenibacillaceae</taxon>
        <taxon>Brevibacillus</taxon>
    </lineage>
</organism>
<dbReference type="InterPro" id="IPR020845">
    <property type="entry name" value="AMP-binding_CS"/>
</dbReference>
<feature type="domain" description="AMP-binding enzyme C-terminal" evidence="5">
    <location>
        <begin position="431"/>
        <end position="506"/>
    </location>
</feature>
<proteinExistence type="inferred from homology"/>
<dbReference type="GO" id="GO:0031956">
    <property type="term" value="F:medium-chain fatty acid-CoA ligase activity"/>
    <property type="evidence" value="ECO:0007669"/>
    <property type="project" value="TreeGrafter"/>
</dbReference>
<keyword evidence="3" id="KW-0472">Membrane</keyword>
<dbReference type="InterPro" id="IPR000873">
    <property type="entry name" value="AMP-dep_synth/lig_dom"/>
</dbReference>
<name>A0AAP3DKU8_BRELA</name>
<dbReference type="NCBIfam" id="NF005307">
    <property type="entry name" value="PRK06839.1"/>
    <property type="match status" value="1"/>
</dbReference>
<dbReference type="FunFam" id="3.30.300.30:FF:000008">
    <property type="entry name" value="2,3-dihydroxybenzoate-AMP ligase"/>
    <property type="match status" value="1"/>
</dbReference>
<dbReference type="NCBIfam" id="NF004837">
    <property type="entry name" value="PRK06187.1"/>
    <property type="match status" value="1"/>
</dbReference>
<dbReference type="Pfam" id="PF13193">
    <property type="entry name" value="AMP-binding_C"/>
    <property type="match status" value="1"/>
</dbReference>
<dbReference type="RefSeq" id="WP_258434290.1">
    <property type="nucleotide sequence ID" value="NZ_JANSGW010000025.1"/>
</dbReference>
<dbReference type="Gene3D" id="3.30.300.30">
    <property type="match status" value="1"/>
</dbReference>
<keyword evidence="3" id="KW-1133">Transmembrane helix</keyword>
<dbReference type="InterPro" id="IPR045851">
    <property type="entry name" value="AMP-bd_C_sf"/>
</dbReference>
<evidence type="ECO:0000259" key="5">
    <source>
        <dbReference type="Pfam" id="PF13193"/>
    </source>
</evidence>
<dbReference type="PANTHER" id="PTHR43201">
    <property type="entry name" value="ACYL-COA SYNTHETASE"/>
    <property type="match status" value="1"/>
</dbReference>
<dbReference type="EC" id="6.2.1.26" evidence="6"/>
<sequence>MRGIAYWIDQRAQNTPNRIAIITEEQQLTFKEMGQKVNQFARFLQQECQVAAGDRVGILSQNSTSYVLLLFAIAKLGGITVPLNTRLTASELSYQIEDSGTTVLFTQHEFQPVVKQLGMDGHLKQIIWMDQKEQFLSEETLELATTVIESNFENAIKKVATEPLVHEKIDANAPYLICYTSGTTGRPKGAVLTQENMFWNAIHNLTSLDITSSDRSIILLPLFHIGGIGLFAFPTLFAGGSIVILGRFNPDKTLEMIQQYQVTIVMGVPAIHDALRRSTLFSTTDLSCVRWFYNGGAPCPHELILYYQDRGLPFGQGFGLTETSPTVCMLSAEDASHKVGSIGKPVLFCEVRLVDEYDQEVANGEVGELVIKGPHVMKEYWNLPNETAKAIRNGWFYTGDLARKDEDGFFYIAGRRKEMIISGGENIYPLEVEQAIGSLPEVVEVAVVGVADEKWGEVAKAFVVVKEGATLTEEMLQQACLQIIAKYKMPKYFVFLSELPRNATGKINKTALQKIETIHG</sequence>
<feature type="transmembrane region" description="Helical" evidence="3">
    <location>
        <begin position="222"/>
        <end position="246"/>
    </location>
</feature>
<dbReference type="CDD" id="cd17631">
    <property type="entry name" value="FACL_FadD13-like"/>
    <property type="match status" value="1"/>
</dbReference>
<comment type="similarity">
    <text evidence="1">Belongs to the ATP-dependent AMP-binding enzyme family.</text>
</comment>
<protein>
    <submittedName>
        <fullName evidence="6">O-succinylbenzoate--CoA ligase</fullName>
        <ecNumber evidence="6">6.2.1.26</ecNumber>
    </submittedName>
</protein>
<reference evidence="6" key="1">
    <citation type="submission" date="2022-09" db="EMBL/GenBank/DDBJ databases">
        <title>Genome analysis and characterization of larvicidal activity of Brevibacillus strains.</title>
        <authorList>
            <person name="Patrusheva E.V."/>
            <person name="Izotova A.O."/>
            <person name="Toshchakov S.V."/>
            <person name="Sineoky S.P."/>
        </authorList>
    </citation>
    <scope>NUCLEOTIDE SEQUENCE</scope>
    <source>
        <strain evidence="6">VKPM_B-13247</strain>
    </source>
</reference>
<evidence type="ECO:0000313" key="7">
    <source>
        <dbReference type="Proteomes" id="UP001077662"/>
    </source>
</evidence>
<evidence type="ECO:0000313" key="6">
    <source>
        <dbReference type="EMBL" id="MCZ0808870.1"/>
    </source>
</evidence>
<dbReference type="SUPFAM" id="SSF56801">
    <property type="entry name" value="Acetyl-CoA synthetase-like"/>
    <property type="match status" value="1"/>
</dbReference>
<evidence type="ECO:0000256" key="2">
    <source>
        <dbReference type="ARBA" id="ARBA00022598"/>
    </source>
</evidence>
<gene>
    <name evidence="6" type="ORF">O0554_18445</name>
</gene>
<dbReference type="PANTHER" id="PTHR43201:SF5">
    <property type="entry name" value="MEDIUM-CHAIN ACYL-COA LIGASE ACSF2, MITOCHONDRIAL"/>
    <property type="match status" value="1"/>
</dbReference>